<gene>
    <name evidence="1" type="ORF">QQF64_031982</name>
</gene>
<proteinExistence type="predicted"/>
<name>A0ABR3MYI4_9TELE</name>
<dbReference type="Proteomes" id="UP001558613">
    <property type="component" value="Unassembled WGS sequence"/>
</dbReference>
<dbReference type="EMBL" id="JAYMGO010000008">
    <property type="protein sequence ID" value="KAL1269693.1"/>
    <property type="molecule type" value="Genomic_DNA"/>
</dbReference>
<reference evidence="1 2" key="1">
    <citation type="submission" date="2023-09" db="EMBL/GenBank/DDBJ databases">
        <authorList>
            <person name="Wang M."/>
        </authorList>
    </citation>
    <scope>NUCLEOTIDE SEQUENCE [LARGE SCALE GENOMIC DNA]</scope>
    <source>
        <strain evidence="1">GT-2023</strain>
        <tissue evidence="1">Liver</tissue>
    </source>
</reference>
<keyword evidence="2" id="KW-1185">Reference proteome</keyword>
<organism evidence="1 2">
    <name type="scientific">Cirrhinus molitorella</name>
    <name type="common">mud carp</name>
    <dbReference type="NCBI Taxonomy" id="172907"/>
    <lineage>
        <taxon>Eukaryota</taxon>
        <taxon>Metazoa</taxon>
        <taxon>Chordata</taxon>
        <taxon>Craniata</taxon>
        <taxon>Vertebrata</taxon>
        <taxon>Euteleostomi</taxon>
        <taxon>Actinopterygii</taxon>
        <taxon>Neopterygii</taxon>
        <taxon>Teleostei</taxon>
        <taxon>Ostariophysi</taxon>
        <taxon>Cypriniformes</taxon>
        <taxon>Cyprinidae</taxon>
        <taxon>Labeoninae</taxon>
        <taxon>Labeonini</taxon>
        <taxon>Cirrhinus</taxon>
    </lineage>
</organism>
<comment type="caution">
    <text evidence="1">The sequence shown here is derived from an EMBL/GenBank/DDBJ whole genome shotgun (WGS) entry which is preliminary data.</text>
</comment>
<accession>A0ABR3MYI4</accession>
<sequence length="97" mass="11304">MGDFVIVNFATKHRSVRYIGMVKKVEDDEIFAQFLRRIQRNTKECERPTFAIKENYVAYVPKSDVVKKLSQPKKPGGTTRIEQLLIFPCNLQGWNVE</sequence>
<evidence type="ECO:0000313" key="1">
    <source>
        <dbReference type="EMBL" id="KAL1269693.1"/>
    </source>
</evidence>
<protein>
    <submittedName>
        <fullName evidence="1">Uncharacterized protein</fullName>
    </submittedName>
</protein>
<evidence type="ECO:0000313" key="2">
    <source>
        <dbReference type="Proteomes" id="UP001558613"/>
    </source>
</evidence>